<protein>
    <recommendedName>
        <fullName evidence="5">TACO1/YebC-like N-terminal domain-containing protein</fullName>
    </recommendedName>
</protein>
<reference evidence="6 7" key="1">
    <citation type="journal article" date="2016" name="Nat. Commun.">
        <title>Thousands of microbial genomes shed light on interconnected biogeochemical processes in an aquifer system.</title>
        <authorList>
            <person name="Anantharaman K."/>
            <person name="Brown C.T."/>
            <person name="Hug L.A."/>
            <person name="Sharon I."/>
            <person name="Castelle C.J."/>
            <person name="Probst A.J."/>
            <person name="Thomas B.C."/>
            <person name="Singh A."/>
            <person name="Wilkins M.J."/>
            <person name="Karaoz U."/>
            <person name="Brodie E.L."/>
            <person name="Williams K.H."/>
            <person name="Hubbard S.S."/>
            <person name="Banfield J.F."/>
        </authorList>
    </citation>
    <scope>NUCLEOTIDE SEQUENCE [LARGE SCALE GENOMIC DNA]</scope>
</reference>
<keyword evidence="1" id="KW-0963">Cytoplasm</keyword>
<name>A0A1F8GS94_9BACT</name>
<comment type="caution">
    <text evidence="6">The sequence shown here is derived from an EMBL/GenBank/DDBJ whole genome shotgun (WGS) entry which is preliminary data.</text>
</comment>
<evidence type="ECO:0000256" key="3">
    <source>
        <dbReference type="ARBA" id="ARBA00023125"/>
    </source>
</evidence>
<evidence type="ECO:0000313" key="7">
    <source>
        <dbReference type="Proteomes" id="UP000178444"/>
    </source>
</evidence>
<dbReference type="SUPFAM" id="SSF75625">
    <property type="entry name" value="YebC-like"/>
    <property type="match status" value="1"/>
</dbReference>
<evidence type="ECO:0000259" key="5">
    <source>
        <dbReference type="Pfam" id="PF20772"/>
    </source>
</evidence>
<dbReference type="InterPro" id="IPR029072">
    <property type="entry name" value="YebC-like"/>
</dbReference>
<sequence length="73" mass="8231">MSGHSKWSSIKHKKALTDAKRGQLFSKLSKNITLAASKGKDPKFNTDLARTIQHARDARMPNDTIERAINREL</sequence>
<accession>A0A1F8GS94</accession>
<dbReference type="InterPro" id="IPR017856">
    <property type="entry name" value="Integrase-like_N"/>
</dbReference>
<proteinExistence type="predicted"/>
<dbReference type="InterPro" id="IPR002876">
    <property type="entry name" value="Transcrip_reg_TACO1-like"/>
</dbReference>
<dbReference type="Pfam" id="PF20772">
    <property type="entry name" value="TACO1_YebC_N"/>
    <property type="match status" value="1"/>
</dbReference>
<dbReference type="Proteomes" id="UP000178444">
    <property type="component" value="Unassembled WGS sequence"/>
</dbReference>
<evidence type="ECO:0000313" key="6">
    <source>
        <dbReference type="EMBL" id="OGN28302.1"/>
    </source>
</evidence>
<dbReference type="PANTHER" id="PTHR12532">
    <property type="entry name" value="TRANSLATIONAL ACTIVATOR OF CYTOCHROME C OXIDASE 1"/>
    <property type="match status" value="1"/>
</dbReference>
<keyword evidence="2" id="KW-0805">Transcription regulation</keyword>
<evidence type="ECO:0000256" key="1">
    <source>
        <dbReference type="ARBA" id="ARBA00022490"/>
    </source>
</evidence>
<dbReference type="AlphaFoldDB" id="A0A1F8GS94"/>
<feature type="domain" description="TACO1/YebC-like N-terminal" evidence="5">
    <location>
        <begin position="5"/>
        <end position="71"/>
    </location>
</feature>
<evidence type="ECO:0000256" key="2">
    <source>
        <dbReference type="ARBA" id="ARBA00023015"/>
    </source>
</evidence>
<dbReference type="GO" id="GO:0003677">
    <property type="term" value="F:DNA binding"/>
    <property type="evidence" value="ECO:0007669"/>
    <property type="project" value="UniProtKB-KW"/>
</dbReference>
<keyword evidence="4" id="KW-0804">Transcription</keyword>
<evidence type="ECO:0000256" key="4">
    <source>
        <dbReference type="ARBA" id="ARBA00023163"/>
    </source>
</evidence>
<dbReference type="GO" id="GO:0005829">
    <property type="term" value="C:cytosol"/>
    <property type="evidence" value="ECO:0007669"/>
    <property type="project" value="TreeGrafter"/>
</dbReference>
<dbReference type="Gene3D" id="1.10.10.200">
    <property type="match status" value="1"/>
</dbReference>
<dbReference type="FunFam" id="1.10.10.200:FF:000002">
    <property type="entry name" value="Probable transcriptional regulatory protein CLM62_37755"/>
    <property type="match status" value="1"/>
</dbReference>
<keyword evidence="3" id="KW-0238">DNA-binding</keyword>
<dbReference type="PANTHER" id="PTHR12532:SF6">
    <property type="entry name" value="TRANSCRIPTIONAL REGULATORY PROTEIN YEBC-RELATED"/>
    <property type="match status" value="1"/>
</dbReference>
<organism evidence="6 7">
    <name type="scientific">Candidatus Yanofskybacteria bacterium RIFCSPLOWO2_01_FULL_49_17</name>
    <dbReference type="NCBI Taxonomy" id="1802700"/>
    <lineage>
        <taxon>Bacteria</taxon>
        <taxon>Candidatus Yanofskyibacteriota</taxon>
    </lineage>
</organism>
<gene>
    <name evidence="6" type="ORF">A2941_02075</name>
</gene>
<dbReference type="InterPro" id="IPR049083">
    <property type="entry name" value="TACO1_YebC_N"/>
</dbReference>
<dbReference type="EMBL" id="MGKO01000001">
    <property type="protein sequence ID" value="OGN28302.1"/>
    <property type="molecule type" value="Genomic_DNA"/>
</dbReference>